<dbReference type="SUPFAM" id="SSF53756">
    <property type="entry name" value="UDP-Glycosyltransferase/glycogen phosphorylase"/>
    <property type="match status" value="1"/>
</dbReference>
<comment type="caution">
    <text evidence="1">The sequence shown here is derived from an EMBL/GenBank/DDBJ whole genome shotgun (WGS) entry which is preliminary data.</text>
</comment>
<organism evidence="1 2">
    <name type="scientific">Flavobacterium crassostreae</name>
    <dbReference type="NCBI Taxonomy" id="1763534"/>
    <lineage>
        <taxon>Bacteria</taxon>
        <taxon>Pseudomonadati</taxon>
        <taxon>Bacteroidota</taxon>
        <taxon>Flavobacteriia</taxon>
        <taxon>Flavobacteriales</taxon>
        <taxon>Flavobacteriaceae</taxon>
        <taxon>Flavobacterium</taxon>
    </lineage>
</organism>
<keyword evidence="2" id="KW-1185">Reference proteome</keyword>
<dbReference type="STRING" id="1763534.GCA_001831475_01104"/>
<dbReference type="RefSeq" id="WP_066333935.1">
    <property type="nucleotide sequence ID" value="NZ_CP017688.1"/>
</dbReference>
<keyword evidence="1" id="KW-0808">Transferase</keyword>
<dbReference type="EMBL" id="LVEP01000022">
    <property type="protein sequence ID" value="OCB76545.1"/>
    <property type="molecule type" value="Genomic_DNA"/>
</dbReference>
<name>A0A1B9E3N0_9FLAO</name>
<reference evidence="1 2" key="1">
    <citation type="submission" date="2016-03" db="EMBL/GenBank/DDBJ databases">
        <authorList>
            <person name="Ploux O."/>
        </authorList>
    </citation>
    <scope>NUCLEOTIDE SEQUENCE [LARGE SCALE GENOMIC DNA]</scope>
    <source>
        <strain evidence="1 2">LPB0076</strain>
    </source>
</reference>
<dbReference type="OrthoDB" id="913551at2"/>
<proteinExistence type="predicted"/>
<evidence type="ECO:0000313" key="1">
    <source>
        <dbReference type="EMBL" id="OCB76545.1"/>
    </source>
</evidence>
<dbReference type="AlphaFoldDB" id="A0A1B9E3N0"/>
<accession>A0A1B9E3N0</accession>
<dbReference type="Proteomes" id="UP000093510">
    <property type="component" value="Unassembled WGS sequence"/>
</dbReference>
<gene>
    <name evidence="1" type="ORF">LPBF_06325</name>
</gene>
<evidence type="ECO:0000313" key="2">
    <source>
        <dbReference type="Proteomes" id="UP000093510"/>
    </source>
</evidence>
<protein>
    <submittedName>
        <fullName evidence="1">UDP-glycosyltransferase</fullName>
    </submittedName>
</protein>
<dbReference type="GO" id="GO:0016740">
    <property type="term" value="F:transferase activity"/>
    <property type="evidence" value="ECO:0007669"/>
    <property type="project" value="UniProtKB-KW"/>
</dbReference>
<sequence>MSDQKIIILLPDGIGLRNFVFTDFSAIGTNKGLEVVYWNGTPFDLAAMGYREIKIENAKPHPLTTLYKNARQQIELDLNCQKTNDKTYNTYRFEQNNKGFKNKLKKILLNTIIQQHSSEKGLVKVRNKIHQKEKQTAFYNTCLNTLKKEKPDIVFCTNQRHTVSIAPILAAQSLGIPTVAFIFSWDNLPKATLVLETDYYCVWSAHMKKELQFYYPYIKEEQIFITGSPQFEPHFDANRKLSREVFFKNNALDLDKKYVCYSGDDITTCPDDPQYLADVAAAVKKLNQKGYNLGIIFRRCPVDFSTRYAAVLEHYKDIIVPLAPLWQNKGTHWGGVLPTKEDMDLQINTVAHSEMVLNLGSSMVFDFATNNKPCGYINYEVRNKVQKDWFVAHIYQYIHFRSMPSKEAVFWLHSAAEIEIKIQQILDQQPTAITDQAQQWFETINQHPAKDASKRIWQAITEICNK</sequence>